<keyword evidence="3" id="KW-1185">Reference proteome</keyword>
<protein>
    <submittedName>
        <fullName evidence="2">Acyl carrier protein</fullName>
    </submittedName>
</protein>
<reference evidence="3" key="1">
    <citation type="submission" date="2015-07" db="EMBL/GenBank/DDBJ databases">
        <authorList>
            <person name="Ju K.-S."/>
            <person name="Doroghazi J.R."/>
            <person name="Metcalf W.W."/>
        </authorList>
    </citation>
    <scope>NUCLEOTIDE SEQUENCE [LARGE SCALE GENOMIC DNA]</scope>
    <source>
        <strain evidence="3">NRRL ISP-5002</strain>
    </source>
</reference>
<dbReference type="EMBL" id="LGKG01000013">
    <property type="protein sequence ID" value="KPC66292.1"/>
    <property type="molecule type" value="Genomic_DNA"/>
</dbReference>
<sequence length="83" mass="9139">METVYDTLVTVLTDKFEVTGDRIGPDVSLTDLELDSLAVVELYVTLQEHWQVQLDEDDSAADMTLRQFAAAVAAQLTEPGPAR</sequence>
<comment type="caution">
    <text evidence="2">The sequence shown here is derived from an EMBL/GenBank/DDBJ whole genome shotgun (WGS) entry which is preliminary data.</text>
</comment>
<feature type="domain" description="Carrier" evidence="1">
    <location>
        <begin position="2"/>
        <end position="76"/>
    </location>
</feature>
<evidence type="ECO:0000313" key="3">
    <source>
        <dbReference type="Proteomes" id="UP000037982"/>
    </source>
</evidence>
<dbReference type="InterPro" id="IPR036736">
    <property type="entry name" value="ACP-like_sf"/>
</dbReference>
<dbReference type="RefSeq" id="WP_053922512.1">
    <property type="nucleotide sequence ID" value="NZ_JBIAXE010000007.1"/>
</dbReference>
<proteinExistence type="predicted"/>
<evidence type="ECO:0000259" key="1">
    <source>
        <dbReference type="PROSITE" id="PS50075"/>
    </source>
</evidence>
<dbReference type="Proteomes" id="UP000037982">
    <property type="component" value="Unassembled WGS sequence"/>
</dbReference>
<dbReference type="AlphaFoldDB" id="A0A0N0H3J0"/>
<dbReference type="Pfam" id="PF00550">
    <property type="entry name" value="PP-binding"/>
    <property type="match status" value="1"/>
</dbReference>
<dbReference type="SUPFAM" id="SSF47336">
    <property type="entry name" value="ACP-like"/>
    <property type="match status" value="1"/>
</dbReference>
<organism evidence="2 3">
    <name type="scientific">Streptomyces chattanoogensis</name>
    <dbReference type="NCBI Taxonomy" id="66876"/>
    <lineage>
        <taxon>Bacteria</taxon>
        <taxon>Bacillati</taxon>
        <taxon>Actinomycetota</taxon>
        <taxon>Actinomycetes</taxon>
        <taxon>Kitasatosporales</taxon>
        <taxon>Streptomycetaceae</taxon>
        <taxon>Streptomyces</taxon>
    </lineage>
</organism>
<name>A0A0N0H3J0_9ACTN</name>
<accession>A0A0N0H3J0</accession>
<gene>
    <name evidence="2" type="ORF">ADL29_04985</name>
</gene>
<dbReference type="Gene3D" id="1.10.1200.10">
    <property type="entry name" value="ACP-like"/>
    <property type="match status" value="1"/>
</dbReference>
<evidence type="ECO:0000313" key="2">
    <source>
        <dbReference type="EMBL" id="KPC66292.1"/>
    </source>
</evidence>
<dbReference type="PROSITE" id="PS50075">
    <property type="entry name" value="CARRIER"/>
    <property type="match status" value="1"/>
</dbReference>
<dbReference type="InterPro" id="IPR009081">
    <property type="entry name" value="PP-bd_ACP"/>
</dbReference>